<keyword evidence="1" id="KW-0812">Transmembrane</keyword>
<feature type="transmembrane region" description="Helical" evidence="1">
    <location>
        <begin position="28"/>
        <end position="47"/>
    </location>
</feature>
<gene>
    <name evidence="3" type="ORF">V1634_18320</name>
</gene>
<dbReference type="Proteomes" id="UP001339911">
    <property type="component" value="Unassembled WGS sequence"/>
</dbReference>
<dbReference type="SMART" id="SM00382">
    <property type="entry name" value="AAA"/>
    <property type="match status" value="1"/>
</dbReference>
<reference evidence="3 4" key="1">
    <citation type="submission" date="2024-01" db="EMBL/GenBank/DDBJ databases">
        <title>Genome insights into Plantactinospora veratri sp. nov.</title>
        <authorList>
            <person name="Wang L."/>
        </authorList>
    </citation>
    <scope>NUCLEOTIDE SEQUENCE [LARGE SCALE GENOMIC DNA]</scope>
    <source>
        <strain evidence="3 4">NEAU-FHS4</strain>
    </source>
</reference>
<dbReference type="RefSeq" id="WP_331209071.1">
    <property type="nucleotide sequence ID" value="NZ_JAZGQL010000012.1"/>
</dbReference>
<evidence type="ECO:0000313" key="4">
    <source>
        <dbReference type="Proteomes" id="UP001339911"/>
    </source>
</evidence>
<feature type="domain" description="AAA+ ATPase" evidence="2">
    <location>
        <begin position="353"/>
        <end position="572"/>
    </location>
</feature>
<keyword evidence="4" id="KW-1185">Reference proteome</keyword>
<dbReference type="EMBL" id="JAZGQL010000012">
    <property type="protein sequence ID" value="MEE6308790.1"/>
    <property type="molecule type" value="Genomic_DNA"/>
</dbReference>
<comment type="caution">
    <text evidence="3">The sequence shown here is derived from an EMBL/GenBank/DDBJ whole genome shotgun (WGS) entry which is preliminary data.</text>
</comment>
<dbReference type="InterPro" id="IPR049945">
    <property type="entry name" value="AAA_22"/>
</dbReference>
<dbReference type="InterPro" id="IPR054567">
    <property type="entry name" value="NNH7"/>
</dbReference>
<dbReference type="SUPFAM" id="SSF52540">
    <property type="entry name" value="P-loop containing nucleoside triphosphate hydrolases"/>
    <property type="match status" value="1"/>
</dbReference>
<dbReference type="Gene3D" id="3.40.50.300">
    <property type="entry name" value="P-loop containing nucleotide triphosphate hydrolases"/>
    <property type="match status" value="1"/>
</dbReference>
<dbReference type="InterPro" id="IPR027417">
    <property type="entry name" value="P-loop_NTPase"/>
</dbReference>
<evidence type="ECO:0000256" key="1">
    <source>
        <dbReference type="SAM" id="Phobius"/>
    </source>
</evidence>
<dbReference type="Pfam" id="PF22738">
    <property type="entry name" value="NNH7"/>
    <property type="match status" value="1"/>
</dbReference>
<organism evidence="3 4">
    <name type="scientific">Plantactinospora veratri</name>
    <dbReference type="NCBI Taxonomy" id="1436122"/>
    <lineage>
        <taxon>Bacteria</taxon>
        <taxon>Bacillati</taxon>
        <taxon>Actinomycetota</taxon>
        <taxon>Actinomycetes</taxon>
        <taxon>Micromonosporales</taxon>
        <taxon>Micromonosporaceae</taxon>
        <taxon>Plantactinospora</taxon>
    </lineage>
</organism>
<evidence type="ECO:0000313" key="3">
    <source>
        <dbReference type="EMBL" id="MEE6308790.1"/>
    </source>
</evidence>
<accession>A0ABU7SFT9</accession>
<dbReference type="InterPro" id="IPR003593">
    <property type="entry name" value="AAA+_ATPase"/>
</dbReference>
<sequence>MADTFSYADAVRLLGGGRSRVVTALDNLAGGLLLGGSLLVPGLLALFDAKAEFARLSRELVSKASEQWHRLGRYDRTERLAAAHSVLVVTAYFEALAELDLPISFAELELTRDEQLLLTGHKIQGAVRSPLTALFASPVPRPAPHEPYGEFRGPLRLMYEAVTVRLVGFLPGLAAWERLRPSARTAFLMGVEPLPERAMRRYDELFGQLATDFPEVAFWSQLREHEGTRAEVRGVLAVLRDARADVRELGISLAGLERALARIAAGRTAADLPAALRRAYTDTLDDSVVESGEVPDWLSVPALGQAYVPPLCRVAELVGDDARPSDEWWWTQQPVRDDLPEFLLGYLTSPRATRTPLLVLGQPGSGKSVLTRTLAARLPAADFLVVRVELRNVSALTDLQDQIERAVRDVTGERMDWPALAGAAGGALPVVLLDGFDELLQATGISQTDYLDRVARFQRREAVQGRPAVVVVTSRTSVADRAVPPDGTVAVRLEPFDAERVSAWLDVWNAVNAENFARRGVAPLAPDTVLAHGRLAEQPLLLLMLALYDADGNALRAAGQLRRDELYERLLDRFARREVTKHRAGLDRSELDAAVAAELYRLSVVAFALFNRGAQWVTKKELDDDLGALLGPAPSSPPTEHRRAPLRPAEIVLGRFFFVHRSRVADNATAGDDELETYEFLHATFGEYLVARLVWHVLAGMVAARQAAAVAPFGMPFGDPQPVDDGRLHALTSWAALCGRAPVVEFLAGMMSTVDQQRRDCLVELLIGLFRAANWARAEHRYDRYQPRPVPVPARHAAYSVNLLLLTVCAAGTLPGSTLYGVGTSVVPSWHRHVLLWRSQLLSADWTSFVRTIALDRIGIGENRDIQLRLAGPDETPPPIDLGWTMGQAWPDQQPEHVPRVVTFRWGAREVNLLCGVGEDMTQHALDPLIARQPDAVKVARVGPAAQLRSEAHELVALLLTPLSETTPTERLSVYQRWLRVCEFRPFETLPLTLLLERLAADTGLPAPVAATILSSATGQARQGYFQARPLPPEPYLRCVRVWLGRHEDVDRELAQLLRHLLPDLLVERNHPRPGTPTAEHLTAVLDELERLDLLDEAGVDPTMPPMLRALATMTGDPAGRQPAAVVVDNTVARCISAT</sequence>
<evidence type="ECO:0000259" key="2">
    <source>
        <dbReference type="SMART" id="SM00382"/>
    </source>
</evidence>
<proteinExistence type="predicted"/>
<name>A0ABU7SFT9_9ACTN</name>
<keyword evidence="1" id="KW-0472">Membrane</keyword>
<protein>
    <submittedName>
        <fullName evidence="3">AAA family ATPase</fullName>
    </submittedName>
</protein>
<keyword evidence="1" id="KW-1133">Transmembrane helix</keyword>
<dbReference type="Pfam" id="PF13401">
    <property type="entry name" value="AAA_22"/>
    <property type="match status" value="1"/>
</dbReference>